<dbReference type="HOGENOM" id="CLU_000935_1_1_1"/>
<gene>
    <name evidence="7" type="ordered locus">KLTH0D17468g</name>
</gene>
<dbReference type="OrthoDB" id="39497at2759"/>
<dbReference type="Gene3D" id="1.10.10.10">
    <property type="entry name" value="Winged helix-like DNA-binding domain superfamily/Winged helix DNA-binding domain"/>
    <property type="match status" value="1"/>
</dbReference>
<dbReference type="InterPro" id="IPR045838">
    <property type="entry name" value="DEPDC5_CTD"/>
</dbReference>
<dbReference type="InParanoid" id="C5DFS2"/>
<dbReference type="eggNOG" id="KOG3572">
    <property type="taxonomic scope" value="Eukaryota"/>
</dbReference>
<dbReference type="PANTHER" id="PTHR13179:SF8">
    <property type="entry name" value="GATOR COMPLEX PROTEIN DEPDC5"/>
    <property type="match status" value="1"/>
</dbReference>
<dbReference type="Pfam" id="PF19418">
    <property type="entry name" value="DEPDC5_CTD"/>
    <property type="match status" value="1"/>
</dbReference>
<evidence type="ECO:0000256" key="3">
    <source>
        <dbReference type="ARBA" id="ARBA00018529"/>
    </source>
</evidence>
<proteinExistence type="inferred from homology"/>
<comment type="subcellular location">
    <subcellularLocation>
        <location evidence="1">Vacuole membrane</location>
        <topology evidence="1">Peripheral membrane protein</topology>
    </subcellularLocation>
</comment>
<evidence type="ECO:0000259" key="6">
    <source>
        <dbReference type="PROSITE" id="PS50186"/>
    </source>
</evidence>
<dbReference type="InterPro" id="IPR027244">
    <property type="entry name" value="IML1"/>
</dbReference>
<dbReference type="GO" id="GO:0005096">
    <property type="term" value="F:GTPase activator activity"/>
    <property type="evidence" value="ECO:0007669"/>
    <property type="project" value="InterPro"/>
</dbReference>
<dbReference type="SUPFAM" id="SSF46785">
    <property type="entry name" value="Winged helix' DNA-binding domain"/>
    <property type="match status" value="1"/>
</dbReference>
<sequence>MRRRSNASELKLCFNHVSLNASADTNDCKAPYMNNDELSVSNTQPERRNFPESLQGFLIKRSDQNSQSARASNRATNSLKNMQIDSNTITIGGSTTPKRPGKYRLRMDLNVHNVGKVLPNQDSSAGTAIASGHSELSRSPSALPRRETATKKKKAFRLELGLHEFRFSEEQVLLDLSCVTGIKEGDLAELKTYQGKNGSKGKKIYFIVKAFDRDLRKRYKNAQISILSGQLQHTLGLPSRSKVWVKVKDKESTQADVVEINVKDCLIHRGDMWVFSSEITGGCVYCEQKLTFVDSVRATVKAIYREGKKVLSGYIGNQTKVVFRSESARLIFLIQITDEMWHFEENGDIYFYKVVNSVFPTIFKKWKNIGTHHTITIVFSASLDFSDVAFKDLPEGERPKNTKDYYRIVVDQVNIVHWTEIMKTLRREFKNIAKDLKTFKTEDGTSVLKGRFSPVIKSNILETMCLAATFVTNPFRQPDLRRTVAHVIIVSPGTGIYDVDYDLLKATSTKIQSLELSIDVLCLARPPLHIVPLLRFRDYENKLRYCAPSWINISFWRHSSNSSVWYPRCKMHDLQMMGLTETEMKEQVEIDYMDAPSAAESVMAMMKNHDEDIFSSQVSTDNVQDRYSVSSAPSNGKKATVKKSFKEISGKAPLAWNPPKSASPMVQSTASLQVFGDLAQSASTGLLDDKETKSSFTKLDKGSQKDSRAINTLKNATKSSNIAQRLVSKFLPEIESKNKKTSTNLPYNSSDSQSRHLALGNSPDIDDNGVHQQWPVLKKNLSSFERPDRKKTTFDVSSFCSQSFVGSPNRFTDSPRRSIDSPRPKYVAKELPQDMSATLFSWLEIKNVSRPISSERAGHLIAPQWKDVFPRYVAKKYSKWRSLTTPAELPITISSFPAKEDFEKNFTFTNHSVISNPDQEVGNQTAFDLLRDMIYVRLLAGFQICVGDSLERLESSKNNEGDTRRITKILTKHNYMDVKFFMMLGEEIHRLTCTLDGTIDVQRHIRKKLSESSFGVPTYCPEIKTRYENQYREIMTDPLKMNREKVNWNQLDQMLAGYEDSIIEQNKKRFRSKFVILPADVPENTISSTINGRSETLSAEEIRLEGFRRLISSIYRARLRNAQDEVSRSSRKEEIAPEVIFYTGSLFTFIDEQAEILRSSGKVKHDTIFIRDEDKLSKKVSLSKLAQEMQHGKNSLNLVNRKWHWKRHNNCFIGSEFVNWLIENFLDIDTRDEAVIYGQDLMYQGLFVHVENRHGFLDGHYFYHFSPDYVHSSEVRDPPQDQRSLYTDENVRRVSAPDGADSKLSRIGTGDAVVGDEGSMSNSKLSTHKPTVLLSNMITVNADSAGKSYKPEVCRVHYDRVHNPDHCFHIRLEWLTATPKLIDDLINSWARLCKRYGLNLVEVPWVELCTIPLSNPFHTFVDITLAINPWEDPEFKDEQLISQSPYYYHTFLLEKSGFLIDNRASQLLNQSVTDHEVMYSWGKPKFKYAQYIHLTGAYIAEIRENGNLFLAPNNRHLSRVNVDSVTLKVKQSPTFALDAQKIMLAFKGTCLDYEKLRSIFLDAKGVWQSDKSKPL</sequence>
<accession>C5DFS2</accession>
<dbReference type="GO" id="GO:0010508">
    <property type="term" value="P:positive regulation of autophagy"/>
    <property type="evidence" value="ECO:0007669"/>
    <property type="project" value="TreeGrafter"/>
</dbReference>
<dbReference type="Proteomes" id="UP000002036">
    <property type="component" value="Chromosome D"/>
</dbReference>
<dbReference type="GO" id="GO:0035556">
    <property type="term" value="P:intracellular signal transduction"/>
    <property type="evidence" value="ECO:0007669"/>
    <property type="project" value="InterPro"/>
</dbReference>
<evidence type="ECO:0000256" key="5">
    <source>
        <dbReference type="SAM" id="MobiDB-lite"/>
    </source>
</evidence>
<dbReference type="FunCoup" id="C5DFS2">
    <property type="interactions" value="741"/>
</dbReference>
<feature type="domain" description="DEP" evidence="6">
    <location>
        <begin position="1192"/>
        <end position="1267"/>
    </location>
</feature>
<dbReference type="PANTHER" id="PTHR13179">
    <property type="entry name" value="DEP DOMAIN CONTAINING PROTEIN 5"/>
    <property type="match status" value="1"/>
</dbReference>
<protein>
    <recommendedName>
        <fullName evidence="3">Vacuolar membrane-associated protein IML1</fullName>
    </recommendedName>
    <alternativeName>
        <fullName evidence="4">Vacuolar membrane-associated protein iml1</fullName>
    </alternativeName>
</protein>
<dbReference type="CDD" id="cd04449">
    <property type="entry name" value="DEP_DEPDC5-like"/>
    <property type="match status" value="1"/>
</dbReference>
<organism evidence="7 8">
    <name type="scientific">Lachancea thermotolerans (strain ATCC 56472 / CBS 6340 / NRRL Y-8284)</name>
    <name type="common">Yeast</name>
    <name type="synonym">Kluyveromyces thermotolerans</name>
    <dbReference type="NCBI Taxonomy" id="559295"/>
    <lineage>
        <taxon>Eukaryota</taxon>
        <taxon>Fungi</taxon>
        <taxon>Dikarya</taxon>
        <taxon>Ascomycota</taxon>
        <taxon>Saccharomycotina</taxon>
        <taxon>Saccharomycetes</taxon>
        <taxon>Saccharomycetales</taxon>
        <taxon>Saccharomycetaceae</taxon>
        <taxon>Lachancea</taxon>
    </lineage>
</organism>
<dbReference type="InterPro" id="IPR036390">
    <property type="entry name" value="WH_DNA-bd_sf"/>
</dbReference>
<dbReference type="Pfam" id="PF00610">
    <property type="entry name" value="DEP"/>
    <property type="match status" value="1"/>
</dbReference>
<dbReference type="GeneID" id="8295715"/>
<comment type="similarity">
    <text evidence="2">Belongs to the IML1 family.</text>
</comment>
<dbReference type="GO" id="GO:0005774">
    <property type="term" value="C:vacuolar membrane"/>
    <property type="evidence" value="ECO:0007669"/>
    <property type="project" value="UniProtKB-SubCell"/>
</dbReference>
<evidence type="ECO:0000313" key="8">
    <source>
        <dbReference type="Proteomes" id="UP000002036"/>
    </source>
</evidence>
<evidence type="ECO:0000256" key="2">
    <source>
        <dbReference type="ARBA" id="ARBA00005643"/>
    </source>
</evidence>
<reference evidence="7 8" key="1">
    <citation type="journal article" date="2009" name="Genome Res.">
        <title>Comparative genomics of protoploid Saccharomycetaceae.</title>
        <authorList>
            <consortium name="The Genolevures Consortium"/>
            <person name="Souciet J.-L."/>
            <person name="Dujon B."/>
            <person name="Gaillardin C."/>
            <person name="Johnston M."/>
            <person name="Baret P.V."/>
            <person name="Cliften P."/>
            <person name="Sherman D.J."/>
            <person name="Weissenbach J."/>
            <person name="Westhof E."/>
            <person name="Wincker P."/>
            <person name="Jubin C."/>
            <person name="Poulain J."/>
            <person name="Barbe V."/>
            <person name="Segurens B."/>
            <person name="Artiguenave F."/>
            <person name="Anthouard V."/>
            <person name="Vacherie B."/>
            <person name="Val M.-E."/>
            <person name="Fulton R.S."/>
            <person name="Minx P."/>
            <person name="Wilson R."/>
            <person name="Durrens P."/>
            <person name="Jean G."/>
            <person name="Marck C."/>
            <person name="Martin T."/>
            <person name="Nikolski M."/>
            <person name="Rolland T."/>
            <person name="Seret M.-L."/>
            <person name="Casaregola S."/>
            <person name="Despons L."/>
            <person name="Fairhead C."/>
            <person name="Fischer G."/>
            <person name="Lafontaine I."/>
            <person name="Leh V."/>
            <person name="Lemaire M."/>
            <person name="de Montigny J."/>
            <person name="Neuveglise C."/>
            <person name="Thierry A."/>
            <person name="Blanc-Lenfle I."/>
            <person name="Bleykasten C."/>
            <person name="Diffels J."/>
            <person name="Fritsch E."/>
            <person name="Frangeul L."/>
            <person name="Goeffon A."/>
            <person name="Jauniaux N."/>
            <person name="Kachouri-Lafond R."/>
            <person name="Payen C."/>
            <person name="Potier S."/>
            <person name="Pribylova L."/>
            <person name="Ozanne C."/>
            <person name="Richard G.-F."/>
            <person name="Sacerdot C."/>
            <person name="Straub M.-L."/>
            <person name="Talla E."/>
        </authorList>
    </citation>
    <scope>NUCLEOTIDE SEQUENCE [LARGE SCALE GENOMIC DNA]</scope>
    <source>
        <strain evidence="8">ATCC 56472 / CBS 6340 / NRRL Y-8284</strain>
    </source>
</reference>
<dbReference type="Pfam" id="PF12257">
    <property type="entry name" value="IML1"/>
    <property type="match status" value="1"/>
</dbReference>
<dbReference type="EMBL" id="CU928168">
    <property type="protein sequence ID" value="CAR23027.1"/>
    <property type="molecule type" value="Genomic_DNA"/>
</dbReference>
<dbReference type="SMART" id="SM00049">
    <property type="entry name" value="DEP"/>
    <property type="match status" value="1"/>
</dbReference>
<dbReference type="InterPro" id="IPR036388">
    <property type="entry name" value="WH-like_DNA-bd_sf"/>
</dbReference>
<dbReference type="STRING" id="559295.C5DFS2"/>
<dbReference type="GO" id="GO:1990130">
    <property type="term" value="C:GATOR1 complex"/>
    <property type="evidence" value="ECO:0007669"/>
    <property type="project" value="TreeGrafter"/>
</dbReference>
<name>C5DFS2_LACTC</name>
<feature type="compositionally biased region" description="Polar residues" evidence="5">
    <location>
        <begin position="741"/>
        <end position="752"/>
    </location>
</feature>
<dbReference type="RefSeq" id="XP_002553465.1">
    <property type="nucleotide sequence ID" value="XM_002553419.1"/>
</dbReference>
<feature type="region of interest" description="Disordered" evidence="5">
    <location>
        <begin position="739"/>
        <end position="770"/>
    </location>
</feature>
<evidence type="ECO:0000313" key="7">
    <source>
        <dbReference type="EMBL" id="CAR23027.1"/>
    </source>
</evidence>
<dbReference type="InterPro" id="IPR048255">
    <property type="entry name" value="IML1_N"/>
</dbReference>
<evidence type="ECO:0000256" key="4">
    <source>
        <dbReference type="ARBA" id="ARBA00021881"/>
    </source>
</evidence>
<dbReference type="KEGG" id="lth:KLTH0D17468g"/>
<dbReference type="InterPro" id="IPR000591">
    <property type="entry name" value="DEP_dom"/>
</dbReference>
<keyword evidence="8" id="KW-1185">Reference proteome</keyword>
<dbReference type="OMA" id="SWMNATP"/>
<dbReference type="PROSITE" id="PS50186">
    <property type="entry name" value="DEP"/>
    <property type="match status" value="1"/>
</dbReference>
<dbReference type="GO" id="GO:1904262">
    <property type="term" value="P:negative regulation of TORC1 signaling"/>
    <property type="evidence" value="ECO:0007669"/>
    <property type="project" value="TreeGrafter"/>
</dbReference>
<evidence type="ECO:0000256" key="1">
    <source>
        <dbReference type="ARBA" id="ARBA00004148"/>
    </source>
</evidence>
<feature type="region of interest" description="Disordered" evidence="5">
    <location>
        <begin position="116"/>
        <end position="150"/>
    </location>
</feature>